<sequence>MAESFGSVQDLQAFVSKQASNPAIVGLSIAVVAKGKVQWSAGYGQANKEKNLPVTPDTPFMLGSISKVVTGTAIMQAVEQGKLSLDADIRSLLPFDVAVKHLITLRQLATHTSGIHDDYDVLDASYGPGDSKTTLQTFLKRYLAVPKHFLATGSTYGYSNVGLGLAGYVLERKTGMPLNVWSEKQIFGPLGMKNTHWFLKGFPQTQKIAVPYDAQGNPLPHYGYPTWPDGQLRSSANDLGRFLAAMMNGGVLNGKRILQSKTVQQMLKEQFPEVRKPRGQALFWELNKGLIGHNGGDEGVFTMMYFDPRTHIGVVLLMNRQTEVTLQVGKTIFVRLLREGGLEGLFR</sequence>
<proteinExistence type="predicted"/>
<dbReference type="GO" id="GO:0016787">
    <property type="term" value="F:hydrolase activity"/>
    <property type="evidence" value="ECO:0007669"/>
    <property type="project" value="UniProtKB-KW"/>
</dbReference>
<dbReference type="RefSeq" id="WP_189008309.1">
    <property type="nucleotide sequence ID" value="NZ_BMOD01000035.1"/>
</dbReference>
<dbReference type="EMBL" id="BMOD01000035">
    <property type="protein sequence ID" value="GGJ56331.1"/>
    <property type="molecule type" value="Genomic_DNA"/>
</dbReference>
<dbReference type="PANTHER" id="PTHR43283">
    <property type="entry name" value="BETA-LACTAMASE-RELATED"/>
    <property type="match status" value="1"/>
</dbReference>
<gene>
    <name evidence="2" type="ORF">GCM10008938_48140</name>
</gene>
<evidence type="ECO:0000259" key="1">
    <source>
        <dbReference type="Pfam" id="PF00144"/>
    </source>
</evidence>
<dbReference type="InterPro" id="IPR001466">
    <property type="entry name" value="Beta-lactam-related"/>
</dbReference>
<evidence type="ECO:0000313" key="3">
    <source>
        <dbReference type="Proteomes" id="UP000632222"/>
    </source>
</evidence>
<dbReference type="PANTHER" id="PTHR43283:SF18">
    <property type="match status" value="1"/>
</dbReference>
<dbReference type="InterPro" id="IPR012338">
    <property type="entry name" value="Beta-lactam/transpept-like"/>
</dbReference>
<evidence type="ECO:0000313" key="2">
    <source>
        <dbReference type="EMBL" id="GGJ56331.1"/>
    </source>
</evidence>
<reference evidence="3" key="1">
    <citation type="journal article" date="2019" name="Int. J. Syst. Evol. Microbiol.">
        <title>The Global Catalogue of Microorganisms (GCM) 10K type strain sequencing project: providing services to taxonomists for standard genome sequencing and annotation.</title>
        <authorList>
            <consortium name="The Broad Institute Genomics Platform"/>
            <consortium name="The Broad Institute Genome Sequencing Center for Infectious Disease"/>
            <person name="Wu L."/>
            <person name="Ma J."/>
        </authorList>
    </citation>
    <scope>NUCLEOTIDE SEQUENCE [LARGE SCALE GENOMIC DNA]</scope>
    <source>
        <strain evidence="3">JCM 14370</strain>
    </source>
</reference>
<dbReference type="Pfam" id="PF00144">
    <property type="entry name" value="Beta-lactamase"/>
    <property type="match status" value="1"/>
</dbReference>
<dbReference type="Gene3D" id="3.40.710.10">
    <property type="entry name" value="DD-peptidase/beta-lactamase superfamily"/>
    <property type="match status" value="1"/>
</dbReference>
<dbReference type="SUPFAM" id="SSF56601">
    <property type="entry name" value="beta-lactamase/transpeptidase-like"/>
    <property type="match status" value="1"/>
</dbReference>
<keyword evidence="3" id="KW-1185">Reference proteome</keyword>
<accession>A0ABQ2DG36</accession>
<comment type="caution">
    <text evidence="2">The sequence shown here is derived from an EMBL/GenBank/DDBJ whole genome shotgun (WGS) entry which is preliminary data.</text>
</comment>
<dbReference type="Proteomes" id="UP000632222">
    <property type="component" value="Unassembled WGS sequence"/>
</dbReference>
<protein>
    <submittedName>
        <fullName evidence="2">Serine hydrolase</fullName>
    </submittedName>
</protein>
<dbReference type="InterPro" id="IPR050789">
    <property type="entry name" value="Diverse_Enzym_Activities"/>
</dbReference>
<feature type="domain" description="Beta-lactamase-related" evidence="1">
    <location>
        <begin position="15"/>
        <end position="326"/>
    </location>
</feature>
<keyword evidence="2" id="KW-0378">Hydrolase</keyword>
<organism evidence="2 3">
    <name type="scientific">Deinococcus roseus</name>
    <dbReference type="NCBI Taxonomy" id="392414"/>
    <lineage>
        <taxon>Bacteria</taxon>
        <taxon>Thermotogati</taxon>
        <taxon>Deinococcota</taxon>
        <taxon>Deinococci</taxon>
        <taxon>Deinococcales</taxon>
        <taxon>Deinococcaceae</taxon>
        <taxon>Deinococcus</taxon>
    </lineage>
</organism>
<name>A0ABQ2DG36_9DEIO</name>